<dbReference type="Gene3D" id="3.10.20.480">
    <property type="entry name" value="Antirestriction protein ArdA, domain 1"/>
    <property type="match status" value="1"/>
</dbReference>
<dbReference type="EMBL" id="JAARRL010000045">
    <property type="protein sequence ID" value="MBC1502123.1"/>
    <property type="molecule type" value="Genomic_DNA"/>
</dbReference>
<sequence length="154" mass="17319">MQNHEVFRGFVANLSSYQQGKLQGEWVGFPTTKERMAQVFSNLGTGDQDNVFIAEYKSEKNQGLVDYLEPFTPLDEVNFFANLFGNLNGNSKQVALTIMDLEGLDNIKQCINVIYNLDKYSLIPDVTNPKLLAEYIKANPDSPSAKNHEGDFCD</sequence>
<dbReference type="InterPro" id="IPR009899">
    <property type="entry name" value="ArdA"/>
</dbReference>
<evidence type="ECO:0000313" key="2">
    <source>
        <dbReference type="Proteomes" id="UP000564536"/>
    </source>
</evidence>
<gene>
    <name evidence="1" type="ORF">HB943_16090</name>
</gene>
<dbReference type="Pfam" id="PF07275">
    <property type="entry name" value="ArdA"/>
    <property type="match status" value="1"/>
</dbReference>
<dbReference type="InterPro" id="IPR041895">
    <property type="entry name" value="ArdA_dom1"/>
</dbReference>
<proteinExistence type="predicted"/>
<dbReference type="RefSeq" id="WP_185427628.1">
    <property type="nucleotide sequence ID" value="NZ_JAARRL010000045.1"/>
</dbReference>
<protein>
    <submittedName>
        <fullName evidence="1">Antirestriction protein ArdA</fullName>
    </submittedName>
</protein>
<dbReference type="AlphaFoldDB" id="A0A841ZCY3"/>
<organism evidence="1 2">
    <name type="scientific">Listeria weihenstephanensis</name>
    <dbReference type="NCBI Taxonomy" id="1006155"/>
    <lineage>
        <taxon>Bacteria</taxon>
        <taxon>Bacillati</taxon>
        <taxon>Bacillota</taxon>
        <taxon>Bacilli</taxon>
        <taxon>Bacillales</taxon>
        <taxon>Listeriaceae</taxon>
        <taxon>Listeria</taxon>
    </lineage>
</organism>
<comment type="caution">
    <text evidence="1">The sequence shown here is derived from an EMBL/GenBank/DDBJ whole genome shotgun (WGS) entry which is preliminary data.</text>
</comment>
<reference evidence="1 2" key="1">
    <citation type="submission" date="2020-03" db="EMBL/GenBank/DDBJ databases">
        <title>Soil Listeria distribution.</title>
        <authorList>
            <person name="Liao J."/>
            <person name="Wiedmann M."/>
        </authorList>
    </citation>
    <scope>NUCLEOTIDE SEQUENCE [LARGE SCALE GENOMIC DNA]</scope>
    <source>
        <strain evidence="1 2">FSL L7-1523</strain>
    </source>
</reference>
<evidence type="ECO:0000313" key="1">
    <source>
        <dbReference type="EMBL" id="MBC1502123.1"/>
    </source>
</evidence>
<dbReference type="Proteomes" id="UP000564536">
    <property type="component" value="Unassembled WGS sequence"/>
</dbReference>
<accession>A0A841ZCY3</accession>
<feature type="non-terminal residue" evidence="1">
    <location>
        <position position="154"/>
    </location>
</feature>
<name>A0A841ZCY3_9LIST</name>